<reference evidence="2 3" key="1">
    <citation type="journal article" date="2015" name="BMC Genomics">
        <title>Gene expression during zombie ant biting behavior reflects the complexity underlying fungal parasitic behavioral manipulation.</title>
        <authorList>
            <person name="de Bekker C."/>
            <person name="Ohm R.A."/>
            <person name="Loreto R.G."/>
            <person name="Sebastian A."/>
            <person name="Albert I."/>
            <person name="Merrow M."/>
            <person name="Brachmann A."/>
            <person name="Hughes D.P."/>
        </authorList>
    </citation>
    <scope>NUCLEOTIDE SEQUENCE [LARGE SCALE GENOMIC DNA]</scope>
    <source>
        <strain evidence="2 3">SC16a</strain>
    </source>
</reference>
<gene>
    <name evidence="2" type="ORF">XA68_14218</name>
</gene>
<comment type="caution">
    <text evidence="2">The sequence shown here is derived from an EMBL/GenBank/DDBJ whole genome shotgun (WGS) entry which is preliminary data.</text>
</comment>
<sequence>MNDDDDEDDDEDDEDDDDEDEDEDGVEMVVLTVEAGTELRSARLSRAEPMRRRMMHTTHELIAHHDGTPRTSPIFLSLSPSPYSLPLYLVREIGPSRDGSLHSLKLNRQPRAFFSRFFSTMASSPSSQSLLNPSSNPLTSKVTPKPTDIPVNQPSINMSVSTPPPPPTSARHEAPHPVLQAAAAPRLVLARRLVYA</sequence>
<organism evidence="2 3">
    <name type="scientific">Ophiocordyceps unilateralis</name>
    <name type="common">Zombie-ant fungus</name>
    <name type="synonym">Torrubia unilateralis</name>
    <dbReference type="NCBI Taxonomy" id="268505"/>
    <lineage>
        <taxon>Eukaryota</taxon>
        <taxon>Fungi</taxon>
        <taxon>Dikarya</taxon>
        <taxon>Ascomycota</taxon>
        <taxon>Pezizomycotina</taxon>
        <taxon>Sordariomycetes</taxon>
        <taxon>Hypocreomycetidae</taxon>
        <taxon>Hypocreales</taxon>
        <taxon>Ophiocordycipitaceae</taxon>
        <taxon>Ophiocordyceps</taxon>
    </lineage>
</organism>
<evidence type="ECO:0000313" key="3">
    <source>
        <dbReference type="Proteomes" id="UP000037136"/>
    </source>
</evidence>
<feature type="region of interest" description="Disordered" evidence="1">
    <location>
        <begin position="123"/>
        <end position="175"/>
    </location>
</feature>
<feature type="compositionally biased region" description="Low complexity" evidence="1">
    <location>
        <begin position="123"/>
        <end position="140"/>
    </location>
</feature>
<dbReference type="Proteomes" id="UP000037136">
    <property type="component" value="Unassembled WGS sequence"/>
</dbReference>
<dbReference type="AlphaFoldDB" id="A0A2A9P973"/>
<feature type="compositionally biased region" description="Polar residues" evidence="1">
    <location>
        <begin position="150"/>
        <end position="160"/>
    </location>
</feature>
<protein>
    <submittedName>
        <fullName evidence="2">Uncharacterized protein</fullName>
    </submittedName>
</protein>
<reference evidence="2 3" key="2">
    <citation type="journal article" date="2017" name="Sci. Rep.">
        <title>Ant-infecting Ophiocordyceps genomes reveal a high diversity of potential behavioral manipulation genes and a possible major role for enterotoxins.</title>
        <authorList>
            <person name="de Bekker C."/>
            <person name="Ohm R.A."/>
            <person name="Evans H.C."/>
            <person name="Brachmann A."/>
            <person name="Hughes D.P."/>
        </authorList>
    </citation>
    <scope>NUCLEOTIDE SEQUENCE [LARGE SCALE GENOMIC DNA]</scope>
    <source>
        <strain evidence="2 3">SC16a</strain>
    </source>
</reference>
<accession>A0A2A9P973</accession>
<keyword evidence="3" id="KW-1185">Reference proteome</keyword>
<feature type="region of interest" description="Disordered" evidence="1">
    <location>
        <begin position="1"/>
        <end position="26"/>
    </location>
</feature>
<dbReference type="EMBL" id="LAZP02000333">
    <property type="protein sequence ID" value="PFH58065.1"/>
    <property type="molecule type" value="Genomic_DNA"/>
</dbReference>
<evidence type="ECO:0000256" key="1">
    <source>
        <dbReference type="SAM" id="MobiDB-lite"/>
    </source>
</evidence>
<evidence type="ECO:0000313" key="2">
    <source>
        <dbReference type="EMBL" id="PFH58065.1"/>
    </source>
</evidence>
<name>A0A2A9P973_OPHUN</name>
<proteinExistence type="predicted"/>